<sequence>MDELEMVVRDAFAHVDVDVMPPEMVHGEPDRGVDLVIEPDGAAVSLQIKRAAFVNDQVAQRFVVDGQKLLKQSMQTGTSSIVFVVADQVTRTARTELARANVGYLDLRGRLSLHAPGLIIEADVDPRERRAGRRDPLKGKAGRELAAALLMDPERKPAVRTLSRELNRSVSTVSEVLSAFRESRYIEGDAVSGQRLFWALADRWSADIEYLLEPPSPGQGPLVAPLGLGLDQVGDGPGWALRGTAAASALGAPVAVRADQPLDFYVPDATTVHRARRLLGTAPSADLARCTVAVAPVPAACTSRTEPPDNYFEWPTTHPLFVALDLAQDVGRGQEILGDWTPRDWPRVW</sequence>
<name>A0ABY2AHU1_9ACTN</name>
<gene>
    <name evidence="1" type="ORF">E0H58_08085</name>
</gene>
<keyword evidence="2" id="KW-1185">Reference proteome</keyword>
<dbReference type="RefSeq" id="WP_131460555.1">
    <property type="nucleotide sequence ID" value="NZ_SJJY01000001.1"/>
</dbReference>
<dbReference type="Proteomes" id="UP000292385">
    <property type="component" value="Unassembled WGS sequence"/>
</dbReference>
<dbReference type="EMBL" id="SJJY01000001">
    <property type="protein sequence ID" value="TCC27881.1"/>
    <property type="molecule type" value="Genomic_DNA"/>
</dbReference>
<protein>
    <submittedName>
        <fullName evidence="1">Transcriptional regulator</fullName>
    </submittedName>
</protein>
<evidence type="ECO:0000313" key="1">
    <source>
        <dbReference type="EMBL" id="TCC27881.1"/>
    </source>
</evidence>
<comment type="caution">
    <text evidence="1">The sequence shown here is derived from an EMBL/GenBank/DDBJ whole genome shotgun (WGS) entry which is preliminary data.</text>
</comment>
<accession>A0ABY2AHU1</accession>
<evidence type="ECO:0000313" key="2">
    <source>
        <dbReference type="Proteomes" id="UP000292385"/>
    </source>
</evidence>
<reference evidence="1 2" key="1">
    <citation type="submission" date="2019-02" db="EMBL/GenBank/DDBJ databases">
        <title>Kribbella capetownensis sp. nov. and Kribbella speibonae sp. nov., isolated from soil.</title>
        <authorList>
            <person name="Curtis S.M."/>
            <person name="Norton I."/>
            <person name="Everest G.J."/>
            <person name="Meyers P.R."/>
        </authorList>
    </citation>
    <scope>NUCLEOTIDE SEQUENCE [LARGE SCALE GENOMIC DNA]</scope>
    <source>
        <strain evidence="1 2">SK5</strain>
    </source>
</reference>
<organism evidence="1 2">
    <name type="scientific">Kribbella speibonae</name>
    <dbReference type="NCBI Taxonomy" id="1572660"/>
    <lineage>
        <taxon>Bacteria</taxon>
        <taxon>Bacillati</taxon>
        <taxon>Actinomycetota</taxon>
        <taxon>Actinomycetes</taxon>
        <taxon>Propionibacteriales</taxon>
        <taxon>Kribbellaceae</taxon>
        <taxon>Kribbella</taxon>
    </lineage>
</organism>
<proteinExistence type="predicted"/>